<dbReference type="STRING" id="479431.Namu_2514"/>
<dbReference type="InParanoid" id="C8X6M4"/>
<dbReference type="EMBL" id="CP001737">
    <property type="protein sequence ID" value="ACV78879.1"/>
    <property type="molecule type" value="Genomic_DNA"/>
</dbReference>
<dbReference type="KEGG" id="nml:Namu_2514"/>
<proteinExistence type="predicted"/>
<evidence type="ECO:0000256" key="1">
    <source>
        <dbReference type="SAM" id="MobiDB-lite"/>
    </source>
</evidence>
<dbReference type="eggNOG" id="ENOG50328P9">
    <property type="taxonomic scope" value="Bacteria"/>
</dbReference>
<gene>
    <name evidence="2" type="ordered locus">Namu_2514</name>
</gene>
<dbReference type="Gene3D" id="1.10.132.80">
    <property type="match status" value="1"/>
</dbReference>
<dbReference type="Proteomes" id="UP000002218">
    <property type="component" value="Chromosome"/>
</dbReference>
<dbReference type="HOGENOM" id="CLU_2410180_0_0_11"/>
<organism evidence="2 3">
    <name type="scientific">Nakamurella multipartita (strain ATCC 700099 / DSM 44233 / CIP 104796 / JCM 9543 / NBRC 105858 / Y-104)</name>
    <name type="common">Microsphaera multipartita</name>
    <dbReference type="NCBI Taxonomy" id="479431"/>
    <lineage>
        <taxon>Bacteria</taxon>
        <taxon>Bacillati</taxon>
        <taxon>Actinomycetota</taxon>
        <taxon>Actinomycetes</taxon>
        <taxon>Nakamurellales</taxon>
        <taxon>Nakamurellaceae</taxon>
        <taxon>Nakamurella</taxon>
    </lineage>
</organism>
<protein>
    <submittedName>
        <fullName evidence="2">Uncharacterized protein</fullName>
    </submittedName>
</protein>
<dbReference type="OrthoDB" id="5355596at2"/>
<feature type="compositionally biased region" description="Polar residues" evidence="1">
    <location>
        <begin position="1"/>
        <end position="12"/>
    </location>
</feature>
<dbReference type="AlphaFoldDB" id="C8X6M4"/>
<evidence type="ECO:0000313" key="2">
    <source>
        <dbReference type="EMBL" id="ACV78879.1"/>
    </source>
</evidence>
<name>C8X6M4_NAKMY</name>
<reference evidence="3" key="1">
    <citation type="submission" date="2009-09" db="EMBL/GenBank/DDBJ databases">
        <title>The complete genome of Nakamurella multipartita DSM 44233.</title>
        <authorList>
            <consortium name="US DOE Joint Genome Institute (JGI-PGF)"/>
            <person name="Lucas S."/>
            <person name="Copeland A."/>
            <person name="Lapidus A."/>
            <person name="Glavina del Rio T."/>
            <person name="Dalin E."/>
            <person name="Tice H."/>
            <person name="Bruce D."/>
            <person name="Goodwin L."/>
            <person name="Pitluck S."/>
            <person name="Kyrpides N."/>
            <person name="Mavromatis K."/>
            <person name="Ivanova N."/>
            <person name="Ovchinnikova G."/>
            <person name="Sims D."/>
            <person name="Meincke L."/>
            <person name="Brettin T."/>
            <person name="Detter J.C."/>
            <person name="Han C."/>
            <person name="Larimer F."/>
            <person name="Land M."/>
            <person name="Hauser L."/>
            <person name="Markowitz V."/>
            <person name="Cheng J.-F."/>
            <person name="Hugenholtz P."/>
            <person name="Woyke T."/>
            <person name="Wu D."/>
            <person name="Klenk H.-P."/>
            <person name="Eisen J.A."/>
        </authorList>
    </citation>
    <scope>NUCLEOTIDE SEQUENCE [LARGE SCALE GENOMIC DNA]</scope>
    <source>
        <strain evidence="3">ATCC 700099 / DSM 44233 / CIP 104796 / JCM 9543 / NBRC 105858 / Y-104</strain>
    </source>
</reference>
<accession>C8X6M4</accession>
<evidence type="ECO:0000313" key="3">
    <source>
        <dbReference type="Proteomes" id="UP000002218"/>
    </source>
</evidence>
<reference evidence="2 3" key="2">
    <citation type="journal article" date="2010" name="Stand. Genomic Sci.">
        <title>Complete genome sequence of Nakamurella multipartita type strain (Y-104).</title>
        <authorList>
            <person name="Tice H."/>
            <person name="Mayilraj S."/>
            <person name="Sims D."/>
            <person name="Lapidus A."/>
            <person name="Nolan M."/>
            <person name="Lucas S."/>
            <person name="Glavina Del Rio T."/>
            <person name="Copeland A."/>
            <person name="Cheng J.F."/>
            <person name="Meincke L."/>
            <person name="Bruce D."/>
            <person name="Goodwin L."/>
            <person name="Pitluck S."/>
            <person name="Ivanova N."/>
            <person name="Mavromatis K."/>
            <person name="Ovchinnikova G."/>
            <person name="Pati A."/>
            <person name="Chen A."/>
            <person name="Palaniappan K."/>
            <person name="Land M."/>
            <person name="Hauser L."/>
            <person name="Chang Y.J."/>
            <person name="Jeffries C.D."/>
            <person name="Detter J.C."/>
            <person name="Brettin T."/>
            <person name="Rohde M."/>
            <person name="Goker M."/>
            <person name="Bristow J."/>
            <person name="Eisen J.A."/>
            <person name="Markowitz V."/>
            <person name="Hugenholtz P."/>
            <person name="Kyrpides N.C."/>
            <person name="Klenk H.P."/>
            <person name="Chen F."/>
        </authorList>
    </citation>
    <scope>NUCLEOTIDE SEQUENCE [LARGE SCALE GENOMIC DNA]</scope>
    <source>
        <strain evidence="3">ATCC 700099 / DSM 44233 / CIP 104796 / JCM 9543 / NBRC 105858 / Y-104</strain>
    </source>
</reference>
<sequence>MAESTTQQAEQNQSDDKNPVGRSLKFKTETELRMAIQAYFDEQDPHIIKHMEATGFNERGQTAWAQQDIMTEQRPLTISGLARAIGLDRSHC</sequence>
<dbReference type="RefSeq" id="WP_015747767.1">
    <property type="nucleotide sequence ID" value="NC_013235.1"/>
</dbReference>
<keyword evidence="3" id="KW-1185">Reference proteome</keyword>
<feature type="region of interest" description="Disordered" evidence="1">
    <location>
        <begin position="1"/>
        <end position="24"/>
    </location>
</feature>